<dbReference type="EMBL" id="JARTCD010000066">
    <property type="protein sequence ID" value="KAJ8654156.1"/>
    <property type="molecule type" value="Genomic_DNA"/>
</dbReference>
<reference evidence="4 5" key="1">
    <citation type="submission" date="2023-03" db="EMBL/GenBank/DDBJ databases">
        <title>Genome sequence of Lichtheimia ornata CBS 291.66.</title>
        <authorList>
            <person name="Mohabir J.T."/>
            <person name="Shea T.P."/>
            <person name="Kurbessoian T."/>
            <person name="Berby B."/>
            <person name="Fontaine J."/>
            <person name="Livny J."/>
            <person name="Gnirke A."/>
            <person name="Stajich J.E."/>
            <person name="Cuomo C.A."/>
        </authorList>
    </citation>
    <scope>NUCLEOTIDE SEQUENCE [LARGE SCALE GENOMIC DNA]</scope>
    <source>
        <strain evidence="4">CBS 291.66</strain>
    </source>
</reference>
<feature type="signal peptide" evidence="3">
    <location>
        <begin position="1"/>
        <end position="19"/>
    </location>
</feature>
<keyword evidence="3" id="KW-0732">Signal</keyword>
<evidence type="ECO:0000313" key="4">
    <source>
        <dbReference type="EMBL" id="KAJ8654156.1"/>
    </source>
</evidence>
<feature type="chain" id="PRO_5041940846" description="Transmembrane protein" evidence="3">
    <location>
        <begin position="20"/>
        <end position="144"/>
    </location>
</feature>
<evidence type="ECO:0000313" key="5">
    <source>
        <dbReference type="Proteomes" id="UP001234581"/>
    </source>
</evidence>
<proteinExistence type="predicted"/>
<feature type="region of interest" description="Disordered" evidence="1">
    <location>
        <begin position="39"/>
        <end position="77"/>
    </location>
</feature>
<dbReference type="RefSeq" id="XP_058339070.1">
    <property type="nucleotide sequence ID" value="XM_058490214.1"/>
</dbReference>
<keyword evidence="2" id="KW-0812">Transmembrane</keyword>
<protein>
    <recommendedName>
        <fullName evidence="6">Transmembrane protein</fullName>
    </recommendedName>
</protein>
<keyword evidence="2" id="KW-1133">Transmembrane helix</keyword>
<sequence>MRLLTITFLLFAFISLSFAASIPSTDESIGLVARQEHASATTPSTTATATQSGQGQEASSSSSSSSSSKQSGGGHGHGASTFATPYILTTGTFFYIGIAVSFALWCTGFALDFIMDRQEQLAMKMAISKKHCVDSPTFPATLKA</sequence>
<dbReference type="Proteomes" id="UP001234581">
    <property type="component" value="Unassembled WGS sequence"/>
</dbReference>
<dbReference type="AlphaFoldDB" id="A0AAD7XVB7"/>
<organism evidence="4 5">
    <name type="scientific">Lichtheimia ornata</name>
    <dbReference type="NCBI Taxonomy" id="688661"/>
    <lineage>
        <taxon>Eukaryota</taxon>
        <taxon>Fungi</taxon>
        <taxon>Fungi incertae sedis</taxon>
        <taxon>Mucoromycota</taxon>
        <taxon>Mucoromycotina</taxon>
        <taxon>Mucoromycetes</taxon>
        <taxon>Mucorales</taxon>
        <taxon>Lichtheimiaceae</taxon>
        <taxon>Lichtheimia</taxon>
    </lineage>
</organism>
<evidence type="ECO:0000256" key="1">
    <source>
        <dbReference type="SAM" id="MobiDB-lite"/>
    </source>
</evidence>
<keyword evidence="2" id="KW-0472">Membrane</keyword>
<comment type="caution">
    <text evidence="4">The sequence shown here is derived from an EMBL/GenBank/DDBJ whole genome shotgun (WGS) entry which is preliminary data.</text>
</comment>
<evidence type="ECO:0000256" key="2">
    <source>
        <dbReference type="SAM" id="Phobius"/>
    </source>
</evidence>
<evidence type="ECO:0000256" key="3">
    <source>
        <dbReference type="SAM" id="SignalP"/>
    </source>
</evidence>
<dbReference type="GeneID" id="83217636"/>
<feature type="compositionally biased region" description="Low complexity" evidence="1">
    <location>
        <begin position="39"/>
        <end position="70"/>
    </location>
</feature>
<accession>A0AAD7XVB7</accession>
<keyword evidence="5" id="KW-1185">Reference proteome</keyword>
<gene>
    <name evidence="4" type="ORF">O0I10_010232</name>
</gene>
<name>A0AAD7XVB7_9FUNG</name>
<evidence type="ECO:0008006" key="6">
    <source>
        <dbReference type="Google" id="ProtNLM"/>
    </source>
</evidence>
<feature type="transmembrane region" description="Helical" evidence="2">
    <location>
        <begin position="93"/>
        <end position="115"/>
    </location>
</feature>